<organism evidence="1 2">
    <name type="scientific">Dichomitus squalens</name>
    <dbReference type="NCBI Taxonomy" id="114155"/>
    <lineage>
        <taxon>Eukaryota</taxon>
        <taxon>Fungi</taxon>
        <taxon>Dikarya</taxon>
        <taxon>Basidiomycota</taxon>
        <taxon>Agaricomycotina</taxon>
        <taxon>Agaricomycetes</taxon>
        <taxon>Polyporales</taxon>
        <taxon>Polyporaceae</taxon>
        <taxon>Dichomitus</taxon>
    </lineage>
</organism>
<reference evidence="1 2" key="1">
    <citation type="submission" date="2019-01" db="EMBL/GenBank/DDBJ databases">
        <title>Draft genome sequences of three monokaryotic isolates of the white-rot basidiomycete fungus Dichomitus squalens.</title>
        <authorList>
            <consortium name="DOE Joint Genome Institute"/>
            <person name="Lopez S.C."/>
            <person name="Andreopoulos B."/>
            <person name="Pangilinan J."/>
            <person name="Lipzen A."/>
            <person name="Riley R."/>
            <person name="Ahrendt S."/>
            <person name="Ng V."/>
            <person name="Barry K."/>
            <person name="Daum C."/>
            <person name="Grigoriev I.V."/>
            <person name="Hilden K.S."/>
            <person name="Makela M.R."/>
            <person name="de Vries R.P."/>
        </authorList>
    </citation>
    <scope>NUCLEOTIDE SEQUENCE [LARGE SCALE GENOMIC DNA]</scope>
    <source>
        <strain evidence="1 2">CBS 464.89</strain>
    </source>
</reference>
<keyword evidence="2" id="KW-1185">Reference proteome</keyword>
<dbReference type="Proteomes" id="UP000292082">
    <property type="component" value="Unassembled WGS sequence"/>
</dbReference>
<proteinExistence type="predicted"/>
<name>A0A4Q9PVC5_9APHY</name>
<protein>
    <submittedName>
        <fullName evidence="1">Uncharacterized protein</fullName>
    </submittedName>
</protein>
<accession>A0A4Q9PVC5</accession>
<evidence type="ECO:0000313" key="2">
    <source>
        <dbReference type="Proteomes" id="UP000292082"/>
    </source>
</evidence>
<dbReference type="EMBL" id="ML145125">
    <property type="protein sequence ID" value="TBU58389.1"/>
    <property type="molecule type" value="Genomic_DNA"/>
</dbReference>
<sequence>MPRLIPRLLRNLQHARNRILKPPQEVNVSPSGRTQSILLDRKAVRLIFRHARYQREKGLAPEVRISRTQWRAKQRSGRAPPGAMPRAMTREERSFYGNPYLRMLGSPLRKCYETGWVLPRDLMIRMAPSIVPGDKTQTAYLPSGIEHAAFRRFRGGKSTYLLCWKPVFEQTLKTGATSLSLTLRVRHIPAGPVGRVLQTLQTAILPRAEDAPSHTRANQPCSARPCSA</sequence>
<evidence type="ECO:0000313" key="1">
    <source>
        <dbReference type="EMBL" id="TBU58389.1"/>
    </source>
</evidence>
<dbReference type="AlphaFoldDB" id="A0A4Q9PVC5"/>
<gene>
    <name evidence="1" type="ORF">BD310DRAFT_819628</name>
</gene>